<feature type="chain" id="PRO_5043027330" evidence="1">
    <location>
        <begin position="25"/>
        <end position="102"/>
    </location>
</feature>
<gene>
    <name evidence="2" type="ORF">VNO80_16970</name>
</gene>
<keyword evidence="3" id="KW-1185">Reference proteome</keyword>
<dbReference type="AlphaFoldDB" id="A0AAN9MMQ7"/>
<evidence type="ECO:0000313" key="2">
    <source>
        <dbReference type="EMBL" id="KAK7357675.1"/>
    </source>
</evidence>
<dbReference type="EMBL" id="JAYMYR010000006">
    <property type="protein sequence ID" value="KAK7357675.1"/>
    <property type="molecule type" value="Genomic_DNA"/>
</dbReference>
<feature type="signal peptide" evidence="1">
    <location>
        <begin position="1"/>
        <end position="24"/>
    </location>
</feature>
<accession>A0AAN9MMQ7</accession>
<sequence>MAMIQFLCPSILFALTLLAQFSNGKSQSYLLEADSVEFTEDGLLADLMKYICRRLIASTTIRSENSKRRRLKKTAPSLVAWLSSHLALPENSRGQHLYWLLG</sequence>
<evidence type="ECO:0000313" key="3">
    <source>
        <dbReference type="Proteomes" id="UP001374584"/>
    </source>
</evidence>
<evidence type="ECO:0000256" key="1">
    <source>
        <dbReference type="SAM" id="SignalP"/>
    </source>
</evidence>
<reference evidence="2 3" key="1">
    <citation type="submission" date="2024-01" db="EMBL/GenBank/DDBJ databases">
        <title>The genomes of 5 underutilized Papilionoideae crops provide insights into root nodulation and disease resistanc.</title>
        <authorList>
            <person name="Jiang F."/>
        </authorList>
    </citation>
    <scope>NUCLEOTIDE SEQUENCE [LARGE SCALE GENOMIC DNA]</scope>
    <source>
        <strain evidence="2">JINMINGXINNONG_FW02</strain>
        <tissue evidence="2">Leaves</tissue>
    </source>
</reference>
<protein>
    <submittedName>
        <fullName evidence="2">Uncharacterized protein</fullName>
    </submittedName>
</protein>
<proteinExistence type="predicted"/>
<keyword evidence="1" id="KW-0732">Signal</keyword>
<organism evidence="2 3">
    <name type="scientific">Phaseolus coccineus</name>
    <name type="common">Scarlet runner bean</name>
    <name type="synonym">Phaseolus multiflorus</name>
    <dbReference type="NCBI Taxonomy" id="3886"/>
    <lineage>
        <taxon>Eukaryota</taxon>
        <taxon>Viridiplantae</taxon>
        <taxon>Streptophyta</taxon>
        <taxon>Embryophyta</taxon>
        <taxon>Tracheophyta</taxon>
        <taxon>Spermatophyta</taxon>
        <taxon>Magnoliopsida</taxon>
        <taxon>eudicotyledons</taxon>
        <taxon>Gunneridae</taxon>
        <taxon>Pentapetalae</taxon>
        <taxon>rosids</taxon>
        <taxon>fabids</taxon>
        <taxon>Fabales</taxon>
        <taxon>Fabaceae</taxon>
        <taxon>Papilionoideae</taxon>
        <taxon>50 kb inversion clade</taxon>
        <taxon>NPAAA clade</taxon>
        <taxon>indigoferoid/millettioid clade</taxon>
        <taxon>Phaseoleae</taxon>
        <taxon>Phaseolus</taxon>
    </lineage>
</organism>
<dbReference type="Proteomes" id="UP001374584">
    <property type="component" value="Unassembled WGS sequence"/>
</dbReference>
<comment type="caution">
    <text evidence="2">The sequence shown here is derived from an EMBL/GenBank/DDBJ whole genome shotgun (WGS) entry which is preliminary data.</text>
</comment>
<name>A0AAN9MMQ7_PHACN</name>